<keyword evidence="3" id="KW-1185">Reference proteome</keyword>
<organism evidence="2 3">
    <name type="scientific">Rhodococcus phage ReqiPepy6</name>
    <dbReference type="NCBI Taxonomy" id="691965"/>
    <lineage>
        <taxon>Viruses</taxon>
        <taxon>Duplodnaviria</taxon>
        <taxon>Heunggongvirae</taxon>
        <taxon>Uroviricota</taxon>
        <taxon>Caudoviricetes</taxon>
        <taxon>Pepyhexavirus</taxon>
        <taxon>Pepyhexavirus pepy6</taxon>
    </lineage>
</organism>
<gene>
    <name evidence="2" type="ORF">Pepy6gene062</name>
</gene>
<sequence>MSDQNENVVIEEDAIVVRFPRFKKILRKIEDNSALIAAVTATVVTSVGIIALKRLDEKTVETTEVVETTVIDVTPTED</sequence>
<keyword evidence="1" id="KW-1133">Transmembrane helix</keyword>
<keyword evidence="1" id="KW-0812">Transmembrane</keyword>
<dbReference type="KEGG" id="vg:18565639"/>
<evidence type="ECO:0000256" key="1">
    <source>
        <dbReference type="SAM" id="Phobius"/>
    </source>
</evidence>
<dbReference type="EMBL" id="GU580941">
    <property type="protein sequence ID" value="ADD80953.1"/>
    <property type="molecule type" value="Genomic_DNA"/>
</dbReference>
<reference evidence="2 3" key="1">
    <citation type="journal article" date="2011" name="Appl. Environ. Microbiol.">
        <title>Genomic and functional analyses of Rhodococcus equi phages ReqiPepy6, ReqiPoco6, ReqiPine5, and ReqiDocB7.</title>
        <authorList>
            <person name="Summer E.J."/>
            <person name="Liu M."/>
            <person name="Gill J.J."/>
            <person name="Grant M."/>
            <person name="Chan-Cortes T.N."/>
            <person name="Ferguson L."/>
            <person name="Janes C."/>
            <person name="Lange K."/>
            <person name="Bertoli M."/>
            <person name="Moore C."/>
            <person name="Orchard R.C."/>
            <person name="Cohen N."/>
            <person name="Young R."/>
        </authorList>
    </citation>
    <scope>NUCLEOTIDE SEQUENCE [LARGE SCALE GENOMIC DNA]</scope>
</reference>
<dbReference type="RefSeq" id="YP_009017676.1">
    <property type="nucleotide sequence ID" value="NC_023735.1"/>
</dbReference>
<evidence type="ECO:0000313" key="2">
    <source>
        <dbReference type="EMBL" id="ADD80953.1"/>
    </source>
</evidence>
<dbReference type="GeneID" id="18565639"/>
<dbReference type="OrthoDB" id="41212at10239"/>
<dbReference type="Proteomes" id="UP000002347">
    <property type="component" value="Segment"/>
</dbReference>
<keyword evidence="1" id="KW-0472">Membrane</keyword>
<proteinExistence type="predicted"/>
<feature type="transmembrane region" description="Helical" evidence="1">
    <location>
        <begin position="34"/>
        <end position="52"/>
    </location>
</feature>
<evidence type="ECO:0000313" key="3">
    <source>
        <dbReference type="Proteomes" id="UP000002347"/>
    </source>
</evidence>
<accession>D4P7H3</accession>
<name>D4P7H3_9CAUD</name>
<protein>
    <submittedName>
        <fullName evidence="2">Gp062</fullName>
    </submittedName>
</protein>